<protein>
    <recommendedName>
        <fullName evidence="5">Cytochrome P450</fullName>
    </recommendedName>
</protein>
<evidence type="ECO:0008006" key="5">
    <source>
        <dbReference type="Google" id="ProtNLM"/>
    </source>
</evidence>
<evidence type="ECO:0000313" key="4">
    <source>
        <dbReference type="Proteomes" id="UP000054350"/>
    </source>
</evidence>
<keyword evidence="4" id="KW-1185">Reference proteome</keyword>
<dbReference type="Gene3D" id="1.10.630.10">
    <property type="entry name" value="Cytochrome P450"/>
    <property type="match status" value="1"/>
</dbReference>
<dbReference type="InterPro" id="IPR001128">
    <property type="entry name" value="Cyt_P450"/>
</dbReference>
<dbReference type="Proteomes" id="UP000054350">
    <property type="component" value="Unassembled WGS sequence"/>
</dbReference>
<feature type="binding site" description="axial binding residue" evidence="2">
    <location>
        <position position="525"/>
    </location>
    <ligand>
        <name>heme</name>
        <dbReference type="ChEBI" id="CHEBI:30413"/>
    </ligand>
    <ligandPart>
        <name>Fe</name>
        <dbReference type="ChEBI" id="CHEBI:18248"/>
    </ligandPart>
</feature>
<accession>A0A0L0SWJ2</accession>
<keyword evidence="2" id="KW-0408">Iron</keyword>
<dbReference type="STRING" id="578462.A0A0L0SWJ2"/>
<dbReference type="InterPro" id="IPR050121">
    <property type="entry name" value="Cytochrome_P450_monoxygenase"/>
</dbReference>
<dbReference type="AlphaFoldDB" id="A0A0L0SWJ2"/>
<dbReference type="GO" id="GO:0016705">
    <property type="term" value="F:oxidoreductase activity, acting on paired donors, with incorporation or reduction of molecular oxygen"/>
    <property type="evidence" value="ECO:0007669"/>
    <property type="project" value="InterPro"/>
</dbReference>
<dbReference type="OMA" id="SILMQHN"/>
<dbReference type="GO" id="GO:0020037">
    <property type="term" value="F:heme binding"/>
    <property type="evidence" value="ECO:0007669"/>
    <property type="project" value="InterPro"/>
</dbReference>
<organism evidence="3 4">
    <name type="scientific">Allomyces macrogynus (strain ATCC 38327)</name>
    <name type="common">Allomyces javanicus var. macrogynus</name>
    <dbReference type="NCBI Taxonomy" id="578462"/>
    <lineage>
        <taxon>Eukaryota</taxon>
        <taxon>Fungi</taxon>
        <taxon>Fungi incertae sedis</taxon>
        <taxon>Blastocladiomycota</taxon>
        <taxon>Blastocladiomycetes</taxon>
        <taxon>Blastocladiales</taxon>
        <taxon>Blastocladiaceae</taxon>
        <taxon>Allomyces</taxon>
    </lineage>
</organism>
<evidence type="ECO:0000256" key="2">
    <source>
        <dbReference type="PIRSR" id="PIRSR602401-1"/>
    </source>
</evidence>
<evidence type="ECO:0000256" key="1">
    <source>
        <dbReference type="ARBA" id="ARBA00010617"/>
    </source>
</evidence>
<reference evidence="3 4" key="1">
    <citation type="submission" date="2009-11" db="EMBL/GenBank/DDBJ databases">
        <title>Annotation of Allomyces macrogynus ATCC 38327.</title>
        <authorList>
            <consortium name="The Broad Institute Genome Sequencing Platform"/>
            <person name="Russ C."/>
            <person name="Cuomo C."/>
            <person name="Burger G."/>
            <person name="Gray M.W."/>
            <person name="Holland P.W.H."/>
            <person name="King N."/>
            <person name="Lang F.B.F."/>
            <person name="Roger A.J."/>
            <person name="Ruiz-Trillo I."/>
            <person name="Young S.K."/>
            <person name="Zeng Q."/>
            <person name="Gargeya S."/>
            <person name="Fitzgerald M."/>
            <person name="Haas B."/>
            <person name="Abouelleil A."/>
            <person name="Alvarado L."/>
            <person name="Arachchi H.M."/>
            <person name="Berlin A."/>
            <person name="Chapman S.B."/>
            <person name="Gearin G."/>
            <person name="Goldberg J."/>
            <person name="Griggs A."/>
            <person name="Gujja S."/>
            <person name="Hansen M."/>
            <person name="Heiman D."/>
            <person name="Howarth C."/>
            <person name="Larimer J."/>
            <person name="Lui A."/>
            <person name="MacDonald P.J.P."/>
            <person name="McCowen C."/>
            <person name="Montmayeur A."/>
            <person name="Murphy C."/>
            <person name="Neiman D."/>
            <person name="Pearson M."/>
            <person name="Priest M."/>
            <person name="Roberts A."/>
            <person name="Saif S."/>
            <person name="Shea T."/>
            <person name="Sisk P."/>
            <person name="Stolte C."/>
            <person name="Sykes S."/>
            <person name="Wortman J."/>
            <person name="Nusbaum C."/>
            <person name="Birren B."/>
        </authorList>
    </citation>
    <scope>NUCLEOTIDE SEQUENCE [LARGE SCALE GENOMIC DNA]</scope>
    <source>
        <strain evidence="3 4">ATCC 38327</strain>
    </source>
</reference>
<dbReference type="InterPro" id="IPR036396">
    <property type="entry name" value="Cyt_P450_sf"/>
</dbReference>
<dbReference type="PRINTS" id="PR00463">
    <property type="entry name" value="EP450I"/>
</dbReference>
<sequence length="580" mass="64641">MGGNHFSVILDPTVATLQALHDRTVTLAWTLPSSETTHFLTQIRATPTVVTTSLVVCTLAWVLKEVMVTGRDARKLRAQGVPEQKLYASWWTLGMQRYLIGHLLEPSPHLYEEPRARQQVPLLHGEHVDGWNRAGSPMMYLTRLFLGMPTLVLADPKALHAMLTLKSYSFTKPKLFSEIVSSVTGDMGMVMVEGDVHKRHRRIVNPLFSMRTLKPLVPAILSSLDEFFALVEHSPVSTPLPVHTLASHLTLNVIGRTAMNYDFDAFNAHASRISAAYADMLAGTEMTPWKMLTMQFPNTFGKIPTLTRRKFTNGFNVIETAVKEMLKSATACPDGHTLIHELLRQNEGNALSEHELVCEVRTFLAAGHETTASVLASLVLSLAQHPEIQQELRDEVESSVAALEDYDALAKLPLLNKVINETLRLYPPAYITFRAAVSDVALPTTALGVMEVPAGMRIEIPIRAIHLDPSIWGDDAAAWDPHRWDTIDQVHGTGDVSSAANRIVNGRRQIGQYDFIPFLAGPRACIGRQFSLMELRLFAAGLVQRYKLSTDVKEVKSEDLFCAVTMRSINAWVRFERRNV</sequence>
<comment type="similarity">
    <text evidence="1">Belongs to the cytochrome P450 family.</text>
</comment>
<dbReference type="PANTHER" id="PTHR24305:SF166">
    <property type="entry name" value="CYTOCHROME P450 12A4, MITOCHONDRIAL-RELATED"/>
    <property type="match status" value="1"/>
</dbReference>
<dbReference type="GO" id="GO:0004497">
    <property type="term" value="F:monooxygenase activity"/>
    <property type="evidence" value="ECO:0007669"/>
    <property type="project" value="InterPro"/>
</dbReference>
<gene>
    <name evidence="3" type="ORF">AMAG_11413</name>
</gene>
<dbReference type="OrthoDB" id="1470350at2759"/>
<evidence type="ECO:0000313" key="3">
    <source>
        <dbReference type="EMBL" id="KNE66938.1"/>
    </source>
</evidence>
<keyword evidence="2" id="KW-0349">Heme</keyword>
<dbReference type="PANTHER" id="PTHR24305">
    <property type="entry name" value="CYTOCHROME P450"/>
    <property type="match status" value="1"/>
</dbReference>
<dbReference type="GO" id="GO:0005506">
    <property type="term" value="F:iron ion binding"/>
    <property type="evidence" value="ECO:0007669"/>
    <property type="project" value="InterPro"/>
</dbReference>
<reference evidence="4" key="2">
    <citation type="submission" date="2009-11" db="EMBL/GenBank/DDBJ databases">
        <title>The Genome Sequence of Allomyces macrogynus strain ATCC 38327.</title>
        <authorList>
            <consortium name="The Broad Institute Genome Sequencing Platform"/>
            <person name="Russ C."/>
            <person name="Cuomo C."/>
            <person name="Shea T."/>
            <person name="Young S.K."/>
            <person name="Zeng Q."/>
            <person name="Koehrsen M."/>
            <person name="Haas B."/>
            <person name="Borodovsky M."/>
            <person name="Guigo R."/>
            <person name="Alvarado L."/>
            <person name="Berlin A."/>
            <person name="Borenstein D."/>
            <person name="Chen Z."/>
            <person name="Engels R."/>
            <person name="Freedman E."/>
            <person name="Gellesch M."/>
            <person name="Goldberg J."/>
            <person name="Griggs A."/>
            <person name="Gujja S."/>
            <person name="Heiman D."/>
            <person name="Hepburn T."/>
            <person name="Howarth C."/>
            <person name="Jen D."/>
            <person name="Larson L."/>
            <person name="Lewis B."/>
            <person name="Mehta T."/>
            <person name="Park D."/>
            <person name="Pearson M."/>
            <person name="Roberts A."/>
            <person name="Saif S."/>
            <person name="Shenoy N."/>
            <person name="Sisk P."/>
            <person name="Stolte C."/>
            <person name="Sykes S."/>
            <person name="Walk T."/>
            <person name="White J."/>
            <person name="Yandava C."/>
            <person name="Burger G."/>
            <person name="Gray M.W."/>
            <person name="Holland P.W.H."/>
            <person name="King N."/>
            <person name="Lang F.B.F."/>
            <person name="Roger A.J."/>
            <person name="Ruiz-Trillo I."/>
            <person name="Lander E."/>
            <person name="Nusbaum C."/>
        </authorList>
    </citation>
    <scope>NUCLEOTIDE SEQUENCE [LARGE SCALE GENOMIC DNA]</scope>
    <source>
        <strain evidence="4">ATCC 38327</strain>
    </source>
</reference>
<dbReference type="eggNOG" id="KOG0157">
    <property type="taxonomic scope" value="Eukaryota"/>
</dbReference>
<dbReference type="EMBL" id="GG745351">
    <property type="protein sequence ID" value="KNE66938.1"/>
    <property type="molecule type" value="Genomic_DNA"/>
</dbReference>
<name>A0A0L0SWJ2_ALLM3</name>
<dbReference type="Pfam" id="PF00067">
    <property type="entry name" value="p450"/>
    <property type="match status" value="1"/>
</dbReference>
<dbReference type="VEuPathDB" id="FungiDB:AMAG_11413"/>
<dbReference type="InterPro" id="IPR002401">
    <property type="entry name" value="Cyt_P450_E_grp-I"/>
</dbReference>
<dbReference type="PRINTS" id="PR00385">
    <property type="entry name" value="P450"/>
</dbReference>
<comment type="cofactor">
    <cofactor evidence="2">
        <name>heme</name>
        <dbReference type="ChEBI" id="CHEBI:30413"/>
    </cofactor>
</comment>
<dbReference type="SUPFAM" id="SSF48264">
    <property type="entry name" value="Cytochrome P450"/>
    <property type="match status" value="1"/>
</dbReference>
<proteinExistence type="inferred from homology"/>
<keyword evidence="2" id="KW-0479">Metal-binding</keyword>